<name>A0ABT0GYU6_9HYPH</name>
<organism evidence="3 4">
    <name type="scientific">Roseibium sediminicola</name>
    <dbReference type="NCBI Taxonomy" id="2933272"/>
    <lineage>
        <taxon>Bacteria</taxon>
        <taxon>Pseudomonadati</taxon>
        <taxon>Pseudomonadota</taxon>
        <taxon>Alphaproteobacteria</taxon>
        <taxon>Hyphomicrobiales</taxon>
        <taxon>Stappiaceae</taxon>
        <taxon>Roseibium</taxon>
    </lineage>
</organism>
<accession>A0ABT0GYU6</accession>
<keyword evidence="1" id="KW-1133">Transmembrane helix</keyword>
<keyword evidence="1" id="KW-0812">Transmembrane</keyword>
<evidence type="ECO:0000259" key="2">
    <source>
        <dbReference type="PROSITE" id="PS51781"/>
    </source>
</evidence>
<reference evidence="3" key="1">
    <citation type="submission" date="2022-04" db="EMBL/GenBank/DDBJ databases">
        <title>Roseibium sp. CAU 1639 isolated from mud.</title>
        <authorList>
            <person name="Kim W."/>
        </authorList>
    </citation>
    <scope>NUCLEOTIDE SEQUENCE</scope>
    <source>
        <strain evidence="3">CAU 1639</strain>
    </source>
</reference>
<dbReference type="PROSITE" id="PS51781">
    <property type="entry name" value="SH3B"/>
    <property type="match status" value="1"/>
</dbReference>
<proteinExistence type="predicted"/>
<evidence type="ECO:0000313" key="4">
    <source>
        <dbReference type="Proteomes" id="UP001431221"/>
    </source>
</evidence>
<dbReference type="Pfam" id="PF08239">
    <property type="entry name" value="SH3_3"/>
    <property type="match status" value="1"/>
</dbReference>
<dbReference type="Gene3D" id="2.30.30.40">
    <property type="entry name" value="SH3 Domains"/>
    <property type="match status" value="1"/>
</dbReference>
<dbReference type="InterPro" id="IPR003646">
    <property type="entry name" value="SH3-like_bac-type"/>
</dbReference>
<evidence type="ECO:0000313" key="3">
    <source>
        <dbReference type="EMBL" id="MCK7614005.1"/>
    </source>
</evidence>
<dbReference type="RefSeq" id="WP_248156348.1">
    <property type="nucleotide sequence ID" value="NZ_JALNMJ010000012.1"/>
</dbReference>
<keyword evidence="1" id="KW-0472">Membrane</keyword>
<gene>
    <name evidence="3" type="ORF">M0H32_17690</name>
</gene>
<protein>
    <submittedName>
        <fullName evidence="3">SH3 domain-containing protein</fullName>
    </submittedName>
</protein>
<feature type="domain" description="SH3b" evidence="2">
    <location>
        <begin position="55"/>
        <end position="119"/>
    </location>
</feature>
<sequence length="127" mass="14256">MPKFVPYVIITGVFVLALAYLQFRDRSYLEDIARANFPPPAAPRVILPPPQEAQGPLLYVSGNRVAFRTGPGLSQKVIDRFDKGRTVRQTELQGIWVHARDVDTGRMGWISDKYLTQTNPLQTTASN</sequence>
<dbReference type="Proteomes" id="UP001431221">
    <property type="component" value="Unassembled WGS sequence"/>
</dbReference>
<comment type="caution">
    <text evidence="3">The sequence shown here is derived from an EMBL/GenBank/DDBJ whole genome shotgun (WGS) entry which is preliminary data.</text>
</comment>
<keyword evidence="4" id="KW-1185">Reference proteome</keyword>
<feature type="transmembrane region" description="Helical" evidence="1">
    <location>
        <begin position="6"/>
        <end position="23"/>
    </location>
</feature>
<dbReference type="EMBL" id="JALNMJ010000012">
    <property type="protein sequence ID" value="MCK7614005.1"/>
    <property type="molecule type" value="Genomic_DNA"/>
</dbReference>
<evidence type="ECO:0000256" key="1">
    <source>
        <dbReference type="SAM" id="Phobius"/>
    </source>
</evidence>